<dbReference type="SUPFAM" id="SSF55718">
    <property type="entry name" value="SCP-like"/>
    <property type="match status" value="1"/>
</dbReference>
<dbReference type="InterPro" id="IPR000182">
    <property type="entry name" value="GNAT_dom"/>
</dbReference>
<dbReference type="Gene3D" id="3.40.630.30">
    <property type="match status" value="1"/>
</dbReference>
<protein>
    <submittedName>
        <fullName evidence="2">GNAT family N-acetyltransferase</fullName>
    </submittedName>
</protein>
<keyword evidence="3" id="KW-1185">Reference proteome</keyword>
<dbReference type="PANTHER" id="PTHR37817">
    <property type="entry name" value="N-ACETYLTRANSFERASE EIS"/>
    <property type="match status" value="1"/>
</dbReference>
<dbReference type="Gene3D" id="3.30.1050.10">
    <property type="entry name" value="SCP2 sterol-binding domain"/>
    <property type="match status" value="1"/>
</dbReference>
<dbReference type="InterPro" id="IPR016181">
    <property type="entry name" value="Acyl_CoA_acyltransferase"/>
</dbReference>
<dbReference type="RefSeq" id="WP_138302698.1">
    <property type="nucleotide sequence ID" value="NZ_JACLYY010000008.1"/>
</dbReference>
<dbReference type="Pfam" id="PF13527">
    <property type="entry name" value="Acetyltransf_9"/>
    <property type="match status" value="1"/>
</dbReference>
<evidence type="ECO:0000313" key="3">
    <source>
        <dbReference type="Proteomes" id="UP000716906"/>
    </source>
</evidence>
<organism evidence="2 3">
    <name type="scientific">Faecalicatena fissicatena</name>
    <dbReference type="NCBI Taxonomy" id="290055"/>
    <lineage>
        <taxon>Bacteria</taxon>
        <taxon>Bacillati</taxon>
        <taxon>Bacillota</taxon>
        <taxon>Clostridia</taxon>
        <taxon>Lachnospirales</taxon>
        <taxon>Lachnospiraceae</taxon>
        <taxon>Faecalicatena</taxon>
    </lineage>
</organism>
<dbReference type="CDD" id="cd04301">
    <property type="entry name" value="NAT_SF"/>
    <property type="match status" value="1"/>
</dbReference>
<dbReference type="PROSITE" id="PS51186">
    <property type="entry name" value="GNAT"/>
    <property type="match status" value="1"/>
</dbReference>
<comment type="caution">
    <text evidence="2">The sequence shown here is derived from an EMBL/GenBank/DDBJ whole genome shotgun (WGS) entry which is preliminary data.</text>
</comment>
<evidence type="ECO:0000313" key="2">
    <source>
        <dbReference type="EMBL" id="MBM6738286.1"/>
    </source>
</evidence>
<accession>A0ABS2E9G0</accession>
<dbReference type="SUPFAM" id="SSF55729">
    <property type="entry name" value="Acyl-CoA N-acyltransferases (Nat)"/>
    <property type="match status" value="1"/>
</dbReference>
<feature type="domain" description="N-acetyltransferase" evidence="1">
    <location>
        <begin position="1"/>
        <end position="148"/>
    </location>
</feature>
<dbReference type="Pfam" id="PF13530">
    <property type="entry name" value="SCP2_2"/>
    <property type="match status" value="1"/>
</dbReference>
<dbReference type="InterPro" id="IPR025559">
    <property type="entry name" value="Eis_dom"/>
</dbReference>
<dbReference type="InterPro" id="IPR051554">
    <property type="entry name" value="Acetyltransferase_Eis"/>
</dbReference>
<dbReference type="PANTHER" id="PTHR37817:SF1">
    <property type="entry name" value="N-ACETYLTRANSFERASE EIS"/>
    <property type="match status" value="1"/>
</dbReference>
<gene>
    <name evidence="2" type="ORF">H7U36_09285</name>
</gene>
<evidence type="ECO:0000259" key="1">
    <source>
        <dbReference type="PROSITE" id="PS51186"/>
    </source>
</evidence>
<proteinExistence type="predicted"/>
<sequence>MRIRKLKDGEKGGTRRLYEEIFSEDSPSFVDYYYTEKTKDNTIYVVEEEGGMRAMLHLNPYTLMVNGREEPSHYIVAVATEEAYRKRGYMAALLKTALRDMYRAGEPFTFLMPAAEGIYLPHGFSTVYEQERRYFRGEEELPDGWSARKALSADAADIADMAESELKGRYKVYAKRDQAYYERLIREYESDGGCLMVCEQEGRIVDCLPAVEELPEERPKIMVRPVNVKRLLLLLELNYLTAVCFQVTDPIIPENNQVFMMTGTEFSGVMLMEGKPENSEGTLTVEALTKLVFGRISPDHIEKEKGVTVTERMKEELKKIVPLSPVYLNEVV</sequence>
<reference evidence="2 3" key="1">
    <citation type="journal article" date="2021" name="Sci. Rep.">
        <title>The distribution of antibiotic resistance genes in chicken gut microbiota commensals.</title>
        <authorList>
            <person name="Juricova H."/>
            <person name="Matiasovicova J."/>
            <person name="Kubasova T."/>
            <person name="Cejkova D."/>
            <person name="Rychlik I."/>
        </authorList>
    </citation>
    <scope>NUCLEOTIDE SEQUENCE [LARGE SCALE GENOMIC DNA]</scope>
    <source>
        <strain evidence="2 3">An773</strain>
    </source>
</reference>
<dbReference type="Proteomes" id="UP000716906">
    <property type="component" value="Unassembled WGS sequence"/>
</dbReference>
<dbReference type="EMBL" id="JACLYY010000008">
    <property type="protein sequence ID" value="MBM6738286.1"/>
    <property type="molecule type" value="Genomic_DNA"/>
</dbReference>
<name>A0ABS2E9G0_9FIRM</name>
<dbReference type="InterPro" id="IPR036527">
    <property type="entry name" value="SCP2_sterol-bd_dom_sf"/>
</dbReference>